<evidence type="ECO:0000256" key="1">
    <source>
        <dbReference type="ARBA" id="ARBA00012417"/>
    </source>
</evidence>
<keyword evidence="6" id="KW-0227">DNA damage</keyword>
<evidence type="ECO:0000256" key="6">
    <source>
        <dbReference type="ARBA" id="ARBA00022763"/>
    </source>
</evidence>
<evidence type="ECO:0000256" key="5">
    <source>
        <dbReference type="ARBA" id="ARBA00022705"/>
    </source>
</evidence>
<dbReference type="InterPro" id="IPR040982">
    <property type="entry name" value="DNA_pol3_finger"/>
</dbReference>
<feature type="region of interest" description="Disordered" evidence="10">
    <location>
        <begin position="1224"/>
        <end position="1252"/>
    </location>
</feature>
<organism evidence="12 13">
    <name type="scientific">Blastococcus deserti</name>
    <dbReference type="NCBI Taxonomy" id="2259033"/>
    <lineage>
        <taxon>Bacteria</taxon>
        <taxon>Bacillati</taxon>
        <taxon>Actinomycetota</taxon>
        <taxon>Actinomycetes</taxon>
        <taxon>Geodermatophilales</taxon>
        <taxon>Geodermatophilaceae</taxon>
        <taxon>Blastococcus</taxon>
    </lineage>
</organism>
<keyword evidence="5" id="KW-0235">DNA replication</keyword>
<dbReference type="InterPro" id="IPR041931">
    <property type="entry name" value="DNA_pol3_alpha_thumb_dom"/>
</dbReference>
<keyword evidence="7" id="KW-0239">DNA-directed DNA polymerase</keyword>
<dbReference type="InterPro" id="IPR016195">
    <property type="entry name" value="Pol/histidinol_Pase-like"/>
</dbReference>
<feature type="compositionally biased region" description="Low complexity" evidence="10">
    <location>
        <begin position="94"/>
        <end position="108"/>
    </location>
</feature>
<feature type="domain" description="Polymerase/histidinol phosphatase N-terminal" evidence="11">
    <location>
        <begin position="6"/>
        <end position="73"/>
    </location>
</feature>
<dbReference type="EC" id="2.7.7.7" evidence="1"/>
<dbReference type="Pfam" id="PF17657">
    <property type="entry name" value="DNA_pol3_finger"/>
    <property type="match status" value="1"/>
</dbReference>
<dbReference type="InterPro" id="IPR011708">
    <property type="entry name" value="DNA_pol3_alpha_NTPase_dom"/>
</dbReference>
<dbReference type="RefSeq" id="WP_376875690.1">
    <property type="nucleotide sequence ID" value="NZ_JBHUHP010000010.1"/>
</dbReference>
<dbReference type="InterPro" id="IPR004013">
    <property type="entry name" value="PHP_dom"/>
</dbReference>
<dbReference type="Pfam" id="PF14579">
    <property type="entry name" value="HHH_6"/>
    <property type="match status" value="1"/>
</dbReference>
<gene>
    <name evidence="12" type="ORF">ACFSHS_11635</name>
</gene>
<reference evidence="13" key="1">
    <citation type="journal article" date="2019" name="Int. J. Syst. Evol. Microbiol.">
        <title>The Global Catalogue of Microorganisms (GCM) 10K type strain sequencing project: providing services to taxonomists for standard genome sequencing and annotation.</title>
        <authorList>
            <consortium name="The Broad Institute Genomics Platform"/>
            <consortium name="The Broad Institute Genome Sequencing Center for Infectious Disease"/>
            <person name="Wu L."/>
            <person name="Ma J."/>
        </authorList>
    </citation>
    <scope>NUCLEOTIDE SEQUENCE [LARGE SCALE GENOMIC DNA]</scope>
    <source>
        <strain evidence="13">JCM 3338</strain>
    </source>
</reference>
<evidence type="ECO:0000256" key="3">
    <source>
        <dbReference type="ARBA" id="ARBA00022679"/>
    </source>
</evidence>
<sequence length="1252" mass="135817">MSDPFVHLHVASGYSMRYGANHPADLVARAAEHGMPALALTDRDGLYGAVKFALACRSAGVRPIFGIDLAVAPALDATVPPALAHALGGEESGARPPRLRAAPSPTRPTRGRRVPARGGASVDPRLPRVTFLARDGAGWRSLCRLTSATHLRGVRGEPVSSLATAAEHAAGLIALLGPDSTVGRALLTGRTDHAAAHLDAWRAAFGPGRLVLEVVHHRGRGDRQRAQTMLRFAAEQGVPVVLSNAVRYVDALDAPTADVLDASRRLVALDERHVDRRTAEGYLKSGKEMAAVAEDLVGPDRDAALRLLEGTARLAEQCAVDIRADLGIGSVRYPELDVVTTPAERGMSPSQVLRARCGAGMGRRGMPPSERVRRRLDEELAVIDQLGYPSYFLTVADVVDLIKSLRVRAAARGSGAGSLVTYLLGISDVDPLRYGLLMERFLSPLRHQLPDIDIDVESARRMEVYDAVIDRFGADRVSCISMMDTYRVRHAIRDVGAALGLPPAEIDAVAKAFPHIRANQVHAALKDLPELRASRLGSRRGGGTGDLDLLFDLVARLDGLPRHIALHPCGVLLSDATLLDRTPVENSYLGYPMSQFDKDDVEELGLLKLDLLGIRMQSAIAHALDEVARVDGETVDIDAIPRDDPTTFELIRSTRTLGMFQIESPGQRELVGKFGPQTFEDIVIDISLFRPGPVKSDMVTPFLMARNGWRETVYPHPDLEFCLEETAGVVVFHEQVLQIVSRMTGVSLAEADEVRRALGEKDAHPEVRAWFVPRALDAGYPVEVAEQVWEVLAAFGSFGFCKAHAAAFALPTYQSAWLKTHHPAAFLAGVLTHDPGMYPKRLILDDARNFGIRVLGLDVNASADTYRVERLDSDPEVQIESWSRPEWMPATMRDPSRYGIRLALADVKGISDDEVARIVAGQPYRSLTDFWSRASVSRPVVERLVLAGGFDSLYGFGVRDREAGRPLHRRKQVTRRDLLLQIGELDRWSRSGARAGSSGQLSLDLMGLELPEDEQERTGPDWAEGSGLPEFTDAELVRAELEVLGLDASRHVVDFYRPFLAALGAVPAGELLTCRSGAEVLVAGVKVATQTPPIRSGRRVVFVTLDDGTGCTDSTFFEDAQGPYAATVFHSWLLVIRGVLRRTGPRGASLRATGAWELPALHEAWEVDGLEGVRELMAAPGEYTERAIAGAAASHGSRPVVVRPVLVHPTGFRMSPYADIKPAGEDAKAAARRAASAPPRKLWHSSPGSSGH</sequence>
<protein>
    <recommendedName>
        <fullName evidence="1">DNA-directed DNA polymerase</fullName>
        <ecNumber evidence="1">2.7.7.7</ecNumber>
    </recommendedName>
</protein>
<dbReference type="SUPFAM" id="SSF89550">
    <property type="entry name" value="PHP domain-like"/>
    <property type="match status" value="1"/>
</dbReference>
<dbReference type="Proteomes" id="UP001597402">
    <property type="component" value="Unassembled WGS sequence"/>
</dbReference>
<dbReference type="NCBIfam" id="TIGR00594">
    <property type="entry name" value="polc"/>
    <property type="match status" value="1"/>
</dbReference>
<dbReference type="InterPro" id="IPR004805">
    <property type="entry name" value="DnaE2/DnaE/PolC"/>
</dbReference>
<dbReference type="EMBL" id="JBHUHP010000010">
    <property type="protein sequence ID" value="MFD2092223.1"/>
    <property type="molecule type" value="Genomic_DNA"/>
</dbReference>
<dbReference type="Gene3D" id="1.10.10.1600">
    <property type="entry name" value="Bacterial DNA polymerase III alpha subunit, thumb domain"/>
    <property type="match status" value="1"/>
</dbReference>
<dbReference type="PANTHER" id="PTHR32294:SF4">
    <property type="entry name" value="ERROR-PRONE DNA POLYMERASE"/>
    <property type="match status" value="1"/>
</dbReference>
<dbReference type="Pfam" id="PF02811">
    <property type="entry name" value="PHP"/>
    <property type="match status" value="1"/>
</dbReference>
<accession>A0ABW4XBH1</accession>
<evidence type="ECO:0000313" key="13">
    <source>
        <dbReference type="Proteomes" id="UP001597402"/>
    </source>
</evidence>
<dbReference type="GO" id="GO:0003887">
    <property type="term" value="F:DNA-directed DNA polymerase activity"/>
    <property type="evidence" value="ECO:0007669"/>
    <property type="project" value="UniProtKB-EC"/>
</dbReference>
<keyword evidence="4 12" id="KW-0548">Nucleotidyltransferase</keyword>
<dbReference type="InterPro" id="IPR003141">
    <property type="entry name" value="Pol/His_phosphatase_N"/>
</dbReference>
<evidence type="ECO:0000256" key="10">
    <source>
        <dbReference type="SAM" id="MobiDB-lite"/>
    </source>
</evidence>
<evidence type="ECO:0000256" key="4">
    <source>
        <dbReference type="ARBA" id="ARBA00022695"/>
    </source>
</evidence>
<keyword evidence="13" id="KW-1185">Reference proteome</keyword>
<feature type="region of interest" description="Disordered" evidence="10">
    <location>
        <begin position="87"/>
        <end position="120"/>
    </location>
</feature>
<dbReference type="SMART" id="SM00481">
    <property type="entry name" value="POLIIIAc"/>
    <property type="match status" value="1"/>
</dbReference>
<name>A0ABW4XBH1_9ACTN</name>
<evidence type="ECO:0000313" key="12">
    <source>
        <dbReference type="EMBL" id="MFD2092223.1"/>
    </source>
</evidence>
<dbReference type="CDD" id="cd04485">
    <property type="entry name" value="DnaE_OBF"/>
    <property type="match status" value="1"/>
</dbReference>
<dbReference type="PANTHER" id="PTHR32294">
    <property type="entry name" value="DNA POLYMERASE III SUBUNIT ALPHA"/>
    <property type="match status" value="1"/>
</dbReference>
<dbReference type="Gene3D" id="3.20.20.140">
    <property type="entry name" value="Metal-dependent hydrolases"/>
    <property type="match status" value="1"/>
</dbReference>
<dbReference type="Pfam" id="PF07733">
    <property type="entry name" value="DNA_pol3_alpha"/>
    <property type="match status" value="1"/>
</dbReference>
<evidence type="ECO:0000256" key="2">
    <source>
        <dbReference type="ARBA" id="ARBA00022490"/>
    </source>
</evidence>
<evidence type="ECO:0000256" key="9">
    <source>
        <dbReference type="ARBA" id="ARBA00049244"/>
    </source>
</evidence>
<evidence type="ECO:0000256" key="7">
    <source>
        <dbReference type="ARBA" id="ARBA00022932"/>
    </source>
</evidence>
<keyword evidence="3 12" id="KW-0808">Transferase</keyword>
<comment type="catalytic activity">
    <reaction evidence="9">
        <text>DNA(n) + a 2'-deoxyribonucleoside 5'-triphosphate = DNA(n+1) + diphosphate</text>
        <dbReference type="Rhea" id="RHEA:22508"/>
        <dbReference type="Rhea" id="RHEA-COMP:17339"/>
        <dbReference type="Rhea" id="RHEA-COMP:17340"/>
        <dbReference type="ChEBI" id="CHEBI:33019"/>
        <dbReference type="ChEBI" id="CHEBI:61560"/>
        <dbReference type="ChEBI" id="CHEBI:173112"/>
        <dbReference type="EC" id="2.7.7.7"/>
    </reaction>
</comment>
<keyword evidence="2" id="KW-0963">Cytoplasm</keyword>
<dbReference type="InterPro" id="IPR029460">
    <property type="entry name" value="DNAPol_HHH"/>
</dbReference>
<proteinExistence type="predicted"/>
<evidence type="ECO:0000256" key="8">
    <source>
        <dbReference type="ARBA" id="ARBA00023204"/>
    </source>
</evidence>
<keyword evidence="8" id="KW-0234">DNA repair</keyword>
<evidence type="ECO:0000259" key="11">
    <source>
        <dbReference type="SMART" id="SM00481"/>
    </source>
</evidence>
<comment type="caution">
    <text evidence="12">The sequence shown here is derived from an EMBL/GenBank/DDBJ whole genome shotgun (WGS) entry which is preliminary data.</text>
</comment>